<sequence>MKVAKENSFYILKLPNFQKKIEEMIFARCWLEKLFNCGYERVHFNKSVFNPKMINLLFDGDKTIPFRFYKQNLSPSDDIDINMWDFTRK</sequence>
<reference evidence="1 2" key="1">
    <citation type="submission" date="2020-08" db="EMBL/GenBank/DDBJ databases">
        <authorList>
            <person name="Koutsovoulos G."/>
            <person name="Danchin GJ E."/>
        </authorList>
    </citation>
    <scope>NUCLEOTIDE SEQUENCE [LARGE SCALE GENOMIC DNA]</scope>
</reference>
<accession>A0A6V7UQ98</accession>
<organism evidence="1 2">
    <name type="scientific">Meloidogyne enterolobii</name>
    <name type="common">Root-knot nematode worm</name>
    <name type="synonym">Meloidogyne mayaguensis</name>
    <dbReference type="NCBI Taxonomy" id="390850"/>
    <lineage>
        <taxon>Eukaryota</taxon>
        <taxon>Metazoa</taxon>
        <taxon>Ecdysozoa</taxon>
        <taxon>Nematoda</taxon>
        <taxon>Chromadorea</taxon>
        <taxon>Rhabditida</taxon>
        <taxon>Tylenchina</taxon>
        <taxon>Tylenchomorpha</taxon>
        <taxon>Tylenchoidea</taxon>
        <taxon>Meloidogynidae</taxon>
        <taxon>Meloidogyninae</taxon>
        <taxon>Meloidogyne</taxon>
    </lineage>
</organism>
<dbReference type="AlphaFoldDB" id="A0A6V7UQ98"/>
<protein>
    <submittedName>
        <fullName evidence="1">Uncharacterized protein</fullName>
    </submittedName>
</protein>
<evidence type="ECO:0000313" key="2">
    <source>
        <dbReference type="Proteomes" id="UP000580250"/>
    </source>
</evidence>
<dbReference type="EMBL" id="CAJEWN010000097">
    <property type="protein sequence ID" value="CAD2163335.1"/>
    <property type="molecule type" value="Genomic_DNA"/>
</dbReference>
<comment type="caution">
    <text evidence="1">The sequence shown here is derived from an EMBL/GenBank/DDBJ whole genome shotgun (WGS) entry which is preliminary data.</text>
</comment>
<name>A0A6V7UQ98_MELEN</name>
<evidence type="ECO:0000313" key="1">
    <source>
        <dbReference type="EMBL" id="CAD2163335.1"/>
    </source>
</evidence>
<dbReference type="Proteomes" id="UP000580250">
    <property type="component" value="Unassembled WGS sequence"/>
</dbReference>
<gene>
    <name evidence="1" type="ORF">MENT_LOCUS15938</name>
</gene>
<proteinExistence type="predicted"/>